<keyword evidence="2" id="KW-1185">Reference proteome</keyword>
<proteinExistence type="predicted"/>
<gene>
    <name evidence="1" type="ORF">SMRZ_LOCUS24744</name>
</gene>
<reference evidence="1 2" key="1">
    <citation type="submission" date="2018-11" db="EMBL/GenBank/DDBJ databases">
        <authorList>
            <consortium name="Pathogen Informatics"/>
        </authorList>
    </citation>
    <scope>NUCLEOTIDE SEQUENCE [LARGE SCALE GENOMIC DNA]</scope>
    <source>
        <strain evidence="1 2">Zambia</strain>
    </source>
</reference>
<organism evidence="1 2">
    <name type="scientific">Schistosoma margrebowiei</name>
    <dbReference type="NCBI Taxonomy" id="48269"/>
    <lineage>
        <taxon>Eukaryota</taxon>
        <taxon>Metazoa</taxon>
        <taxon>Spiralia</taxon>
        <taxon>Lophotrochozoa</taxon>
        <taxon>Platyhelminthes</taxon>
        <taxon>Trematoda</taxon>
        <taxon>Digenea</taxon>
        <taxon>Strigeidida</taxon>
        <taxon>Schistosomatoidea</taxon>
        <taxon>Schistosomatidae</taxon>
        <taxon>Schistosoma</taxon>
    </lineage>
</organism>
<dbReference type="Proteomes" id="UP000277204">
    <property type="component" value="Unassembled WGS sequence"/>
</dbReference>
<dbReference type="AlphaFoldDB" id="A0A183N8W9"/>
<protein>
    <submittedName>
        <fullName evidence="1">Uncharacterized protein</fullName>
    </submittedName>
</protein>
<evidence type="ECO:0000313" key="2">
    <source>
        <dbReference type="Proteomes" id="UP000277204"/>
    </source>
</evidence>
<dbReference type="STRING" id="48269.A0A183N8W9"/>
<dbReference type="EMBL" id="UZAI01020649">
    <property type="protein sequence ID" value="VDP52653.1"/>
    <property type="molecule type" value="Genomic_DNA"/>
</dbReference>
<evidence type="ECO:0000313" key="1">
    <source>
        <dbReference type="EMBL" id="VDP52653.1"/>
    </source>
</evidence>
<sequence>MEIRKSEFILQFTSNIRYIKDYENEVADALSRTMMNALIPSGTVYHGLAKLQEIVIEISNQRSDNTTSLEFDDVQFGSAK</sequence>
<name>A0A183N8W9_9TREM</name>
<accession>A0A183N8W9</accession>